<reference evidence="2" key="1">
    <citation type="journal article" date="2023" name="BMC Genomics">
        <title>Chromosome-level genome assemblies of Cutaneotrichosporon spp. (Trichosporonales, Basidiomycota) reveal imbalanced evolution between nucleotide sequences and chromosome synteny.</title>
        <authorList>
            <person name="Kobayashi Y."/>
            <person name="Kayamori A."/>
            <person name="Aoki K."/>
            <person name="Shiwa Y."/>
            <person name="Matsutani M."/>
            <person name="Fujita N."/>
            <person name="Sugita T."/>
            <person name="Iwasaki W."/>
            <person name="Tanaka N."/>
            <person name="Takashima M."/>
        </authorList>
    </citation>
    <scope>NUCLEOTIDE SEQUENCE</scope>
    <source>
        <strain evidence="2">HIS019</strain>
    </source>
</reference>
<protein>
    <recommendedName>
        <fullName evidence="1">N-acetyltransferase domain-containing protein</fullName>
    </recommendedName>
</protein>
<dbReference type="GO" id="GO:0016747">
    <property type="term" value="F:acyltransferase activity, transferring groups other than amino-acyl groups"/>
    <property type="evidence" value="ECO:0007669"/>
    <property type="project" value="InterPro"/>
</dbReference>
<proteinExistence type="predicted"/>
<feature type="domain" description="N-acetyltransferase" evidence="1">
    <location>
        <begin position="6"/>
        <end position="184"/>
    </location>
</feature>
<dbReference type="Gene3D" id="3.40.630.30">
    <property type="match status" value="1"/>
</dbReference>
<dbReference type="Pfam" id="PF00583">
    <property type="entry name" value="Acetyltransf_1"/>
    <property type="match status" value="1"/>
</dbReference>
<dbReference type="AlphaFoldDB" id="A0AA48KZS7"/>
<dbReference type="EMBL" id="AP028212">
    <property type="protein sequence ID" value="BEI87305.1"/>
    <property type="molecule type" value="Genomic_DNA"/>
</dbReference>
<evidence type="ECO:0000313" key="3">
    <source>
        <dbReference type="Proteomes" id="UP001233271"/>
    </source>
</evidence>
<evidence type="ECO:0000259" key="1">
    <source>
        <dbReference type="PROSITE" id="PS51186"/>
    </source>
</evidence>
<dbReference type="InterPro" id="IPR000182">
    <property type="entry name" value="GNAT_dom"/>
</dbReference>
<dbReference type="RefSeq" id="XP_060452571.1">
    <property type="nucleotide sequence ID" value="XM_060598011.1"/>
</dbReference>
<dbReference type="SUPFAM" id="SSF55729">
    <property type="entry name" value="Acyl-CoA N-acyltransferases (Nat)"/>
    <property type="match status" value="1"/>
</dbReference>
<name>A0AA48KZS7_9TREE</name>
<dbReference type="Proteomes" id="UP001233271">
    <property type="component" value="Chromosome 1"/>
</dbReference>
<dbReference type="KEGG" id="ccac:CcaHIS019_0100230"/>
<gene>
    <name evidence="2" type="ORF">CcaverHIS019_0100230</name>
</gene>
<dbReference type="GeneID" id="85491176"/>
<accession>A0AA48KZS7</accession>
<dbReference type="InterPro" id="IPR016181">
    <property type="entry name" value="Acyl_CoA_acyltransferase"/>
</dbReference>
<keyword evidence="3" id="KW-1185">Reference proteome</keyword>
<organism evidence="2 3">
    <name type="scientific">Cutaneotrichosporon cavernicola</name>
    <dbReference type="NCBI Taxonomy" id="279322"/>
    <lineage>
        <taxon>Eukaryota</taxon>
        <taxon>Fungi</taxon>
        <taxon>Dikarya</taxon>
        <taxon>Basidiomycota</taxon>
        <taxon>Agaricomycotina</taxon>
        <taxon>Tremellomycetes</taxon>
        <taxon>Trichosporonales</taxon>
        <taxon>Trichosporonaceae</taxon>
        <taxon>Cutaneotrichosporon</taxon>
    </lineage>
</organism>
<dbReference type="PROSITE" id="PS51186">
    <property type="entry name" value="GNAT"/>
    <property type="match status" value="1"/>
</dbReference>
<sequence length="208" mass="22683">MTRLNLTIRRRTPADIPALGDLLVKQRPATGYPEIWPLPMPLPDFLQRDHEDGAWVALLNDTVVGHIATAQVVEASDIGRSGSTSGLGPVWAAAYACATDRLRCIGTLFADSEYAGAGIGSALLQVAMDDVAAKNLLPVLDCIKEKTHVVEFYKRRGWVVIDEQPAPWSPHRRIDVVLMIQPALKPQKTTAEVEVEVITTPVEVEVTA</sequence>
<evidence type="ECO:0000313" key="2">
    <source>
        <dbReference type="EMBL" id="BEI87305.1"/>
    </source>
</evidence>